<evidence type="ECO:0000313" key="2">
    <source>
        <dbReference type="EMBL" id="PXW88777.1"/>
    </source>
</evidence>
<dbReference type="Gene3D" id="1.10.10.2910">
    <property type="match status" value="1"/>
</dbReference>
<sequence>MFYNLTRMEKWITKEYVKHNIASASDIDLDKLSSIYNVIVWKMPMEPRYDIYNKKRFICIDSRSSPVKQREQFFHELCHVIFHVGHQSKMNEPFRQMLEWEADNFMMYAALPYFIIKQYDLTCDYLIHVLSNEFQVTKALCAKRLQQIKNRIQNNSNLVAERPLVYNGLN</sequence>
<dbReference type="AlphaFoldDB" id="A0A2V3W3B7"/>
<dbReference type="Proteomes" id="UP000247978">
    <property type="component" value="Unassembled WGS sequence"/>
</dbReference>
<dbReference type="EMBL" id="QJJQ01000003">
    <property type="protein sequence ID" value="PXW88777.1"/>
    <property type="molecule type" value="Genomic_DNA"/>
</dbReference>
<comment type="caution">
    <text evidence="2">The sequence shown here is derived from an EMBL/GenBank/DDBJ whole genome shotgun (WGS) entry which is preliminary data.</text>
</comment>
<reference evidence="2 3" key="1">
    <citation type="submission" date="2018-05" db="EMBL/GenBank/DDBJ databases">
        <title>Genomic Encyclopedia of Type Strains, Phase IV (KMG-IV): sequencing the most valuable type-strain genomes for metagenomic binning, comparative biology and taxonomic classification.</title>
        <authorList>
            <person name="Goeker M."/>
        </authorList>
    </citation>
    <scope>NUCLEOTIDE SEQUENCE [LARGE SCALE GENOMIC DNA]</scope>
    <source>
        <strain evidence="2 3">DSM 28556</strain>
    </source>
</reference>
<evidence type="ECO:0000259" key="1">
    <source>
        <dbReference type="Pfam" id="PF06114"/>
    </source>
</evidence>
<dbReference type="Pfam" id="PF06114">
    <property type="entry name" value="Peptidase_M78"/>
    <property type="match status" value="1"/>
</dbReference>
<gene>
    <name evidence="2" type="ORF">DFR56_103283</name>
</gene>
<protein>
    <submittedName>
        <fullName evidence="2">Uncharacterized protein DUF955</fullName>
    </submittedName>
</protein>
<dbReference type="OrthoDB" id="2417909at2"/>
<organism evidence="2 3">
    <name type="scientific">Pseudogracilibacillus auburnensis</name>
    <dbReference type="NCBI Taxonomy" id="1494959"/>
    <lineage>
        <taxon>Bacteria</taxon>
        <taxon>Bacillati</taxon>
        <taxon>Bacillota</taxon>
        <taxon>Bacilli</taxon>
        <taxon>Bacillales</taxon>
        <taxon>Bacillaceae</taxon>
        <taxon>Pseudogracilibacillus</taxon>
    </lineage>
</organism>
<dbReference type="RefSeq" id="WP_110394604.1">
    <property type="nucleotide sequence ID" value="NZ_JADIJL010000009.1"/>
</dbReference>
<feature type="domain" description="IrrE N-terminal-like" evidence="1">
    <location>
        <begin position="49"/>
        <end position="145"/>
    </location>
</feature>
<accession>A0A2V3W3B7</accession>
<evidence type="ECO:0000313" key="3">
    <source>
        <dbReference type="Proteomes" id="UP000247978"/>
    </source>
</evidence>
<proteinExistence type="predicted"/>
<keyword evidence="3" id="KW-1185">Reference proteome</keyword>
<dbReference type="InterPro" id="IPR010359">
    <property type="entry name" value="IrrE_HExxH"/>
</dbReference>
<name>A0A2V3W3B7_9BACI</name>